<protein>
    <submittedName>
        <fullName evidence="2">Transposase</fullName>
    </submittedName>
</protein>
<name>A0ABV4C7I7_9MYCO</name>
<evidence type="ECO:0000313" key="3">
    <source>
        <dbReference type="Proteomes" id="UP001564760"/>
    </source>
</evidence>
<comment type="caution">
    <text evidence="2">The sequence shown here is derived from an EMBL/GenBank/DDBJ whole genome shotgun (WGS) entry which is preliminary data.</text>
</comment>
<proteinExistence type="predicted"/>
<evidence type="ECO:0000256" key="1">
    <source>
        <dbReference type="SAM" id="MobiDB-lite"/>
    </source>
</evidence>
<feature type="region of interest" description="Disordered" evidence="1">
    <location>
        <begin position="79"/>
        <end position="134"/>
    </location>
</feature>
<evidence type="ECO:0000313" key="2">
    <source>
        <dbReference type="EMBL" id="MEY8017446.1"/>
    </source>
</evidence>
<dbReference type="EMBL" id="JBGEDP010000001">
    <property type="protein sequence ID" value="MEY8017446.1"/>
    <property type="molecule type" value="Genomic_DNA"/>
</dbReference>
<reference evidence="2 3" key="1">
    <citation type="submission" date="2024-08" db="EMBL/GenBank/DDBJ databases">
        <title>Mycobacterium servetensis sp. nov., a novel rapid-growing mycobacterial species recovered from a human patient in Zaragoza, Spain.</title>
        <authorList>
            <person name="Tristancho-Baro A.I."/>
            <person name="Buenestado-Serrano S."/>
            <person name="Garcia De Viedma D."/>
            <person name="Milagro-Beamonte A."/>
            <person name="Burillo N."/>
            <person name="Sanz S."/>
            <person name="Lopez-Calleja A.I."/>
            <person name="Penas-Utrilla D."/>
            <person name="Guardingo M."/>
            <person name="Garcia M.J."/>
            <person name="Vinuelas-Bayon J."/>
        </authorList>
    </citation>
    <scope>NUCLEOTIDE SEQUENCE [LARGE SCALE GENOMIC DNA]</scope>
    <source>
        <strain evidence="3">HUMS_12744610</strain>
    </source>
</reference>
<dbReference type="Proteomes" id="UP001564760">
    <property type="component" value="Unassembled WGS sequence"/>
</dbReference>
<keyword evidence="3" id="KW-1185">Reference proteome</keyword>
<sequence>MRDLTRLITTATGHGPDIGIYAERLLDHQLPWTRMRQVYRLLGLVKRYGATPVNTACERALELDVVSVSKIAAMLHKATENAPAEAPRAATGLAPARFARDPGEYRPQGRHRPDWMTVIDGGSTGEGLNQPQGR</sequence>
<accession>A0ABV4C7I7</accession>
<dbReference type="RefSeq" id="WP_369739735.1">
    <property type="nucleotide sequence ID" value="NZ_JBGEDP010000001.1"/>
</dbReference>
<organism evidence="2 3">
    <name type="scientific">Mycobacterium servetii</name>
    <dbReference type="NCBI Taxonomy" id="3237418"/>
    <lineage>
        <taxon>Bacteria</taxon>
        <taxon>Bacillati</taxon>
        <taxon>Actinomycetota</taxon>
        <taxon>Actinomycetes</taxon>
        <taxon>Mycobacteriales</taxon>
        <taxon>Mycobacteriaceae</taxon>
        <taxon>Mycobacterium</taxon>
    </lineage>
</organism>
<gene>
    <name evidence="2" type="ORF">AB8998_21895</name>
</gene>